<dbReference type="Pfam" id="PF00550">
    <property type="entry name" value="PP-binding"/>
    <property type="match status" value="1"/>
</dbReference>
<dbReference type="PROSITE" id="PS00455">
    <property type="entry name" value="AMP_BINDING"/>
    <property type="match status" value="1"/>
</dbReference>
<dbReference type="GO" id="GO:0031177">
    <property type="term" value="F:phosphopantetheine binding"/>
    <property type="evidence" value="ECO:0007669"/>
    <property type="project" value="InterPro"/>
</dbReference>
<keyword evidence="3" id="KW-0812">Transmembrane</keyword>
<gene>
    <name evidence="5" type="ORF">J2S35_001643</name>
</gene>
<feature type="transmembrane region" description="Helical" evidence="3">
    <location>
        <begin position="828"/>
        <end position="858"/>
    </location>
</feature>
<protein>
    <submittedName>
        <fullName evidence="5">Non-ribosomal peptide synthetase-like protein</fullName>
    </submittedName>
</protein>
<dbReference type="Pfam" id="PF13193">
    <property type="entry name" value="AMP-binding_C"/>
    <property type="match status" value="1"/>
</dbReference>
<dbReference type="Gene3D" id="3.40.50.12780">
    <property type="entry name" value="N-terminal domain of ligase-like"/>
    <property type="match status" value="1"/>
</dbReference>
<evidence type="ECO:0000256" key="2">
    <source>
        <dbReference type="ARBA" id="ARBA00022553"/>
    </source>
</evidence>
<dbReference type="InterPro" id="IPR000873">
    <property type="entry name" value="AMP-dep_synth/lig_dom"/>
</dbReference>
<dbReference type="Proteomes" id="UP001247307">
    <property type="component" value="Unassembled WGS sequence"/>
</dbReference>
<dbReference type="SMART" id="SM00823">
    <property type="entry name" value="PKS_PP"/>
    <property type="match status" value="1"/>
</dbReference>
<dbReference type="GO" id="GO:0005737">
    <property type="term" value="C:cytoplasm"/>
    <property type="evidence" value="ECO:0007669"/>
    <property type="project" value="TreeGrafter"/>
</dbReference>
<dbReference type="Pfam" id="PF00501">
    <property type="entry name" value="AMP-binding"/>
    <property type="match status" value="1"/>
</dbReference>
<keyword evidence="3" id="KW-0472">Membrane</keyword>
<name>A0AAE4C6L4_9MICC</name>
<dbReference type="EMBL" id="JAVDUI010000001">
    <property type="protein sequence ID" value="MDR6892703.1"/>
    <property type="molecule type" value="Genomic_DNA"/>
</dbReference>
<dbReference type="InterPro" id="IPR020806">
    <property type="entry name" value="PKS_PP-bd"/>
</dbReference>
<dbReference type="InterPro" id="IPR036736">
    <property type="entry name" value="ACP-like_sf"/>
</dbReference>
<dbReference type="NCBIfam" id="TIGR02353">
    <property type="entry name" value="NRPS_term_dom"/>
    <property type="match status" value="1"/>
</dbReference>
<proteinExistence type="predicted"/>
<keyword evidence="3" id="KW-1133">Transmembrane helix</keyword>
<dbReference type="RefSeq" id="WP_309852141.1">
    <property type="nucleotide sequence ID" value="NZ_BAAAIU010000043.1"/>
</dbReference>
<accession>A0AAE4C6L4</accession>
<feature type="domain" description="Carrier" evidence="4">
    <location>
        <begin position="502"/>
        <end position="576"/>
    </location>
</feature>
<dbReference type="PROSITE" id="PS50075">
    <property type="entry name" value="CARRIER"/>
    <property type="match status" value="1"/>
</dbReference>
<dbReference type="Gene3D" id="3.30.300.30">
    <property type="match status" value="1"/>
</dbReference>
<dbReference type="InterPro" id="IPR011004">
    <property type="entry name" value="Trimer_LpxA-like_sf"/>
</dbReference>
<dbReference type="Gene3D" id="2.160.10.10">
    <property type="entry name" value="Hexapeptide repeat proteins"/>
    <property type="match status" value="2"/>
</dbReference>
<organism evidence="5 6">
    <name type="scientific">Falsarthrobacter nasiphocae</name>
    <dbReference type="NCBI Taxonomy" id="189863"/>
    <lineage>
        <taxon>Bacteria</taxon>
        <taxon>Bacillati</taxon>
        <taxon>Actinomycetota</taxon>
        <taxon>Actinomycetes</taxon>
        <taxon>Micrococcales</taxon>
        <taxon>Micrococcaceae</taxon>
        <taxon>Falsarthrobacter</taxon>
    </lineage>
</organism>
<feature type="transmembrane region" description="Helical" evidence="3">
    <location>
        <begin position="1112"/>
        <end position="1139"/>
    </location>
</feature>
<dbReference type="SUPFAM" id="SSF47336">
    <property type="entry name" value="ACP-like"/>
    <property type="match status" value="1"/>
</dbReference>
<evidence type="ECO:0000256" key="3">
    <source>
        <dbReference type="SAM" id="Phobius"/>
    </source>
</evidence>
<feature type="transmembrane region" description="Helical" evidence="3">
    <location>
        <begin position="878"/>
        <end position="904"/>
    </location>
</feature>
<dbReference type="PANTHER" id="PTHR45527">
    <property type="entry name" value="NONRIBOSOMAL PEPTIDE SYNTHETASE"/>
    <property type="match status" value="1"/>
</dbReference>
<dbReference type="GO" id="GO:0043041">
    <property type="term" value="P:amino acid activation for nonribosomal peptide biosynthetic process"/>
    <property type="evidence" value="ECO:0007669"/>
    <property type="project" value="TreeGrafter"/>
</dbReference>
<dbReference type="CDD" id="cd05930">
    <property type="entry name" value="A_NRPS"/>
    <property type="match status" value="1"/>
</dbReference>
<evidence type="ECO:0000313" key="6">
    <source>
        <dbReference type="Proteomes" id="UP001247307"/>
    </source>
</evidence>
<comment type="caution">
    <text evidence="5">The sequence shown here is derived from an EMBL/GenBank/DDBJ whole genome shotgun (WGS) entry which is preliminary data.</text>
</comment>
<dbReference type="InterPro" id="IPR045851">
    <property type="entry name" value="AMP-bd_C_sf"/>
</dbReference>
<keyword evidence="6" id="KW-1185">Reference proteome</keyword>
<dbReference type="SUPFAM" id="SSF51161">
    <property type="entry name" value="Trimeric LpxA-like enzymes"/>
    <property type="match status" value="3"/>
</dbReference>
<evidence type="ECO:0000259" key="4">
    <source>
        <dbReference type="PROSITE" id="PS50075"/>
    </source>
</evidence>
<dbReference type="GO" id="GO:0044550">
    <property type="term" value="P:secondary metabolite biosynthetic process"/>
    <property type="evidence" value="ECO:0007669"/>
    <property type="project" value="TreeGrafter"/>
</dbReference>
<dbReference type="InterPro" id="IPR012728">
    <property type="entry name" value="Pls/PosA_C"/>
</dbReference>
<dbReference type="InterPro" id="IPR042099">
    <property type="entry name" value="ANL_N_sf"/>
</dbReference>
<dbReference type="InterPro" id="IPR009081">
    <property type="entry name" value="PP-bd_ACP"/>
</dbReference>
<feature type="transmembrane region" description="Helical" evidence="3">
    <location>
        <begin position="1076"/>
        <end position="1100"/>
    </location>
</feature>
<sequence length="1301" mass="136408">MTYAPQLPGSQLTPAPRTLWEVFLSSVAAHPEALALDDSDQALTYAQLHEAVAERAAELAAAGLGAGDRIGVRVPSGTRDLYIGILAIISLGAAYVPVDADDPDERARLVFSEADVAGIVTAEGISVTRPRDTPLTQRPPELDDDVWVIFTSGSTGKPKGVAISQRSAAAFVDAEAALFLQDRPLGPGDRVLAGLSVGFDASCEEMWLAWGHGACLVPAPRALVRSGVDLGPWLVSRRINVVSTVPTLAALWPAEALESVRLLIFGGEACPPELATRLAVEGREVWNTYGPTEATVVACAAPLTGTGPVRIGLPLNGWDLAVVDEDEIPVAPGESGQLIIGGVGLGRYLDPDKDAEKYAPMPTLGWDRAYRSGDLVTYDPEGLLFNGRADDQVKLGGRRIELGEVEAALQALPGVRGAAAAVKGGGAAPQVLVGYLALESGAEWSEDEASARLRTDLPAALVPRLAVVDSLPTKSSGKVDRDALPWPLAGAGDDEADPSALAALSPDARWVVEAWSAALSAPPGNLDADFFALGGGSLQAAQLVAVLRQRYPEVTVADVYDRPRVGALAEHLAGTHPAAPAAEPRAVRATPVRSQVAQTLVGIPALVLVGLKWFTWLSIGLTILAWAGAPTPIPVPHPLVTAALWLVIASPVGRMGVSVLAARALLAGIRPGQYPRGGRMHMRLWTAEQIANVIAPVSLGSAFLVPYYARALGASIGRDVDLHSVPPVTGLLRVGDGASIEPDVDLTGWWVDGDVVHIGEVTVGAGAHVASRSVLLPGSKVSRGAHVAQGSAVTGTVPAERRAAGAPAVPMGKAKASWPSQRPARSRAWAVVFAASSAALELLPFLAAVPGLLLVAWATGVVETGLLHARLAPLAWSVPLAALMWFVLLAALIVGTVRLLAIGLTPGYVPVRSRVAWQAWTTERLLDVARERLFPIYASLFTPIWLRLLGAKVGRNVEISTVLCIPSMTTIADGAFLADDTMVATYELGGGWMHVGPAKVGKRSFLGNSGMAQAGRKVPKDSLVAVLSAAPDKAKSGSSWLGSPPARLRRTAVEADAELTFRPDPRLKRARGAWELLRGLPVIVTALLAAGVVVGLSAVWHGLITAGVGETAAWLLTALSSGIIAFLASLVAAASAVAAKWLFVGRIRPGEHPLFSSFIWRNELQDTFVELVAAPWFAYAALGTPAMTWWMRALGANIGRGVWLETYWLPEADLVRLGDGSSVNRGTVLQTHLFHDRVMSIDAVTLEAGSTLGPHSVILPAARLGEGSTIGPASLVMRGDSIPGSTRWMGNPVSVWREPTT</sequence>
<reference evidence="5" key="1">
    <citation type="submission" date="2023-07" db="EMBL/GenBank/DDBJ databases">
        <title>Sequencing the genomes of 1000 actinobacteria strains.</title>
        <authorList>
            <person name="Klenk H.-P."/>
        </authorList>
    </citation>
    <scope>NUCLEOTIDE SEQUENCE</scope>
    <source>
        <strain evidence="5">DSM 13988</strain>
    </source>
</reference>
<dbReference type="SUPFAM" id="SSF56801">
    <property type="entry name" value="Acetyl-CoA synthetase-like"/>
    <property type="match status" value="1"/>
</dbReference>
<dbReference type="PANTHER" id="PTHR45527:SF1">
    <property type="entry name" value="FATTY ACID SYNTHASE"/>
    <property type="match status" value="1"/>
</dbReference>
<evidence type="ECO:0000313" key="5">
    <source>
        <dbReference type="EMBL" id="MDR6892703.1"/>
    </source>
</evidence>
<keyword evidence="1" id="KW-0596">Phosphopantetheine</keyword>
<keyword evidence="2" id="KW-0597">Phosphoprotein</keyword>
<dbReference type="InterPro" id="IPR025110">
    <property type="entry name" value="AMP-bd_C"/>
</dbReference>
<evidence type="ECO:0000256" key="1">
    <source>
        <dbReference type="ARBA" id="ARBA00022450"/>
    </source>
</evidence>
<dbReference type="InterPro" id="IPR020845">
    <property type="entry name" value="AMP-binding_CS"/>
</dbReference>
<dbReference type="Gene3D" id="1.10.1200.10">
    <property type="entry name" value="ACP-like"/>
    <property type="match status" value="1"/>
</dbReference>